<evidence type="ECO:0000313" key="3">
    <source>
        <dbReference type="Proteomes" id="UP001055219"/>
    </source>
</evidence>
<name>A0A9Q0BGU1_9HYPO</name>
<evidence type="ECO:0000256" key="1">
    <source>
        <dbReference type="SAM" id="MobiDB-lite"/>
    </source>
</evidence>
<dbReference type="NCBIfam" id="TIGR02453">
    <property type="entry name" value="TIGR02453 family protein"/>
    <property type="match status" value="1"/>
</dbReference>
<comment type="caution">
    <text evidence="2">The sequence shown here is derived from an EMBL/GenBank/DDBJ whole genome shotgun (WGS) entry which is preliminary data.</text>
</comment>
<feature type="region of interest" description="Disordered" evidence="1">
    <location>
        <begin position="773"/>
        <end position="796"/>
    </location>
</feature>
<feature type="compositionally biased region" description="Basic and acidic residues" evidence="1">
    <location>
        <begin position="122"/>
        <end position="142"/>
    </location>
</feature>
<evidence type="ECO:0000313" key="2">
    <source>
        <dbReference type="EMBL" id="KAI6784341.1"/>
    </source>
</evidence>
<gene>
    <name evidence="2" type="ORF">J7T54_006386</name>
</gene>
<dbReference type="Pfam" id="PF09365">
    <property type="entry name" value="DUF2461"/>
    <property type="match status" value="1"/>
</dbReference>
<keyword evidence="3" id="KW-1185">Reference proteome</keyword>
<dbReference type="RefSeq" id="XP_051365197.1">
    <property type="nucleotide sequence ID" value="XM_051502811.1"/>
</dbReference>
<feature type="compositionally biased region" description="Basic and acidic residues" evidence="1">
    <location>
        <begin position="434"/>
        <end position="460"/>
    </location>
</feature>
<dbReference type="AlphaFoldDB" id="A0A9Q0BGU1"/>
<feature type="region of interest" description="Disordered" evidence="1">
    <location>
        <begin position="434"/>
        <end position="512"/>
    </location>
</feature>
<organism evidence="2 3">
    <name type="scientific">Emericellopsis cladophorae</name>
    <dbReference type="NCBI Taxonomy" id="2686198"/>
    <lineage>
        <taxon>Eukaryota</taxon>
        <taxon>Fungi</taxon>
        <taxon>Dikarya</taxon>
        <taxon>Ascomycota</taxon>
        <taxon>Pezizomycotina</taxon>
        <taxon>Sordariomycetes</taxon>
        <taxon>Hypocreomycetidae</taxon>
        <taxon>Hypocreales</taxon>
        <taxon>Bionectriaceae</taxon>
        <taxon>Emericellopsis</taxon>
    </lineage>
</organism>
<dbReference type="EMBL" id="JAGIXG020000004">
    <property type="protein sequence ID" value="KAI6784341.1"/>
    <property type="molecule type" value="Genomic_DNA"/>
</dbReference>
<reference evidence="2" key="2">
    <citation type="submission" date="2022-07" db="EMBL/GenBank/DDBJ databases">
        <authorList>
            <person name="Goncalves M.F.M."/>
            <person name="Hilario S."/>
            <person name="Van De Peer Y."/>
            <person name="Esteves A.C."/>
            <person name="Alves A."/>
        </authorList>
    </citation>
    <scope>NUCLEOTIDE SEQUENCE</scope>
    <source>
        <strain evidence="2">MUM 19.33</strain>
    </source>
</reference>
<dbReference type="PANTHER" id="PTHR36452:SF1">
    <property type="entry name" value="DUF2461 DOMAIN-CONTAINING PROTEIN"/>
    <property type="match status" value="1"/>
</dbReference>
<sequence length="796" mass="90066">MRPPKTTTAGDEAEKFLAEIGAFMAEARGLYPKSHNKHKLSYQHARQQIVHLLDMCAGKGIAKAWAGHQFTLFTGVQAQTQIRRPPASLRLSVSKRLDLQRCIKEHVFVEKLRRFLMASEQDQTRMTRESKREHDDQDDYFRSRSSKKAKKHRQRPQLDPDLALADEDDKNSGDEIKLGHKMGTGSLPGKSTRAGTSVEPQHIIDKDIDPRTTASARLANELFPETVNPQLMFTPPASASHARAVGRGQAQDFTTSPTSKRRSKAPSTEPTERWSPPLLRNLESTDSEDDETAHGAAAHGVNSVEKTEPQLGPKVLEDFLTLKQQIQNISKDSFDPQRNGSALSRLEAAFLSITKLNARMPGDTWAEYQDKLRKNFSQPSIQGMNFSKLLSQIGSIVFLGEESTVLNDEHHRDFDRLRRAAKLCVWLAARTKDPAERENAIERPSKRGRPSKKDPPKVVKQETVTSEDYQENENDNSAEDGEASDEEYQETDGDDAEQDEKDDDNGVDEDAPMKVTIIPLEQLRDEGGVAYDDQKVHKNTCHFLSDLKANNKRAWLKSHDGEYRRALKDWNTFVEAITMTIIDIDETIPELPVKDVSFRIHRDIRFSKDPTPYKPHFSAAWSRTGRKGPYACYYIHLEPKHSFIGGGLWCPEKDSLARLRRSIDARPARWRRVLENPTFKDVFFPKIKTGKGKEDALVDAFFEKNKEYALKKRPQGYEITHRDIKLLRLKSFTVGKKIDESMLLADNAQEQIGDVIRGLAPFVEFLNTIVMPDPGADSSGSDEDGNLEEEEDDDGL</sequence>
<feature type="region of interest" description="Disordered" evidence="1">
    <location>
        <begin position="121"/>
        <end position="202"/>
    </location>
</feature>
<proteinExistence type="predicted"/>
<feature type="compositionally biased region" description="Acidic residues" evidence="1">
    <location>
        <begin position="468"/>
        <end position="510"/>
    </location>
</feature>
<accession>A0A9Q0BGU1</accession>
<dbReference type="Proteomes" id="UP001055219">
    <property type="component" value="Unassembled WGS sequence"/>
</dbReference>
<feature type="compositionally biased region" description="Acidic residues" evidence="1">
    <location>
        <begin position="780"/>
        <end position="796"/>
    </location>
</feature>
<dbReference type="OrthoDB" id="2537769at2759"/>
<reference evidence="2" key="1">
    <citation type="journal article" date="2021" name="J Fungi (Basel)">
        <title>Genomic and Metabolomic Analyses of the Marine Fungus Emericellopsis cladophorae: Insights into Saltwater Adaptability Mechanisms and Its Biosynthetic Potential.</title>
        <authorList>
            <person name="Goncalves M.F.M."/>
            <person name="Hilario S."/>
            <person name="Van de Peer Y."/>
            <person name="Esteves A.C."/>
            <person name="Alves A."/>
        </authorList>
    </citation>
    <scope>NUCLEOTIDE SEQUENCE</scope>
    <source>
        <strain evidence="2">MUM 19.33</strain>
    </source>
</reference>
<protein>
    <submittedName>
        <fullName evidence="2">Uncharacterized protein</fullName>
    </submittedName>
</protein>
<feature type="compositionally biased region" description="Basic residues" evidence="1">
    <location>
        <begin position="144"/>
        <end position="155"/>
    </location>
</feature>
<dbReference type="InterPro" id="IPR012808">
    <property type="entry name" value="CHP02453"/>
</dbReference>
<feature type="region of interest" description="Disordered" evidence="1">
    <location>
        <begin position="229"/>
        <end position="310"/>
    </location>
</feature>
<dbReference type="PANTHER" id="PTHR36452">
    <property type="entry name" value="CHROMOSOME 12, WHOLE GENOME SHOTGUN SEQUENCE"/>
    <property type="match status" value="1"/>
</dbReference>
<dbReference type="GeneID" id="75832864"/>